<proteinExistence type="predicted"/>
<dbReference type="Gene3D" id="3.90.950.20">
    <property type="entry name" value="CinA-like"/>
    <property type="match status" value="1"/>
</dbReference>
<protein>
    <submittedName>
        <fullName evidence="2">Damage-inducible protein CinA</fullName>
    </submittedName>
</protein>
<organism evidence="2 3">
    <name type="scientific">Ehrlichia muris AS145</name>
    <dbReference type="NCBI Taxonomy" id="1423892"/>
    <lineage>
        <taxon>Bacteria</taxon>
        <taxon>Pseudomonadati</taxon>
        <taxon>Pseudomonadota</taxon>
        <taxon>Alphaproteobacteria</taxon>
        <taxon>Rickettsiales</taxon>
        <taxon>Anaplasmataceae</taxon>
        <taxon>Ehrlichia</taxon>
    </lineage>
</organism>
<gene>
    <name evidence="2" type="ORF">EMUR_04720</name>
</gene>
<dbReference type="Proteomes" id="UP000018689">
    <property type="component" value="Chromosome"/>
</dbReference>
<dbReference type="InterPro" id="IPR008136">
    <property type="entry name" value="CinA_C"/>
</dbReference>
<dbReference type="PATRIC" id="fig|1423892.3.peg.971"/>
<dbReference type="EMBL" id="CP006917">
    <property type="protein sequence ID" value="AHC39631.1"/>
    <property type="molecule type" value="Genomic_DNA"/>
</dbReference>
<dbReference type="Pfam" id="PF02464">
    <property type="entry name" value="CinA"/>
    <property type="match status" value="1"/>
</dbReference>
<evidence type="ECO:0000313" key="2">
    <source>
        <dbReference type="EMBL" id="AHC39631.1"/>
    </source>
</evidence>
<dbReference type="OrthoDB" id="9801454at2"/>
<dbReference type="KEGG" id="emr:EMUR_04720"/>
<dbReference type="SUPFAM" id="SSF142433">
    <property type="entry name" value="CinA-like"/>
    <property type="match status" value="1"/>
</dbReference>
<evidence type="ECO:0000313" key="3">
    <source>
        <dbReference type="Proteomes" id="UP000018689"/>
    </source>
</evidence>
<reference evidence="2 3" key="1">
    <citation type="journal article" date="2014" name="Genome Announc.">
        <title>Complete Genome Sequence of Ehrlichia muris Strain AS145T, a Model Monocytotropic Ehrlichia Strain.</title>
        <authorList>
            <person name="Thirumalapura N.R."/>
            <person name="Qin X."/>
            <person name="Kuriakose J.A."/>
            <person name="Walker D.H."/>
        </authorList>
    </citation>
    <scope>NUCLEOTIDE SEQUENCE [LARGE SCALE GENOMIC DNA]</scope>
    <source>
        <strain evidence="3">AS154</strain>
    </source>
</reference>
<evidence type="ECO:0000259" key="1">
    <source>
        <dbReference type="Pfam" id="PF02464"/>
    </source>
</evidence>
<keyword evidence="3" id="KW-1185">Reference proteome</keyword>
<dbReference type="NCBIfam" id="TIGR00199">
    <property type="entry name" value="PncC_domain"/>
    <property type="match status" value="1"/>
</dbReference>
<dbReference type="HOGENOM" id="CLU_030805_1_2_5"/>
<sequence>MMIEQGMLEKARTCVSKLIENNSKLVIAESCTAGLMSFLLSCIPGASKVLDYSFVVYSNESKTKFLNIDKDLIDKYGAVSSEVSILMAVGVLENSKANISISITGFAGPAVDDEQVGLVYIGYASNIESDYKKCYFNDMSRYEVQVSSADAAMDFLLYKINKN</sequence>
<feature type="domain" description="CinA C-terminal" evidence="1">
    <location>
        <begin position="11"/>
        <end position="157"/>
    </location>
</feature>
<accession>V9R9T2</accession>
<name>V9R9T2_9RICK</name>
<dbReference type="InterPro" id="IPR036653">
    <property type="entry name" value="CinA-like_C"/>
</dbReference>
<dbReference type="STRING" id="1423892.EMUR_04720"/>
<dbReference type="AlphaFoldDB" id="V9R9T2"/>